<dbReference type="SUPFAM" id="SSF46785">
    <property type="entry name" value="Winged helix' DNA-binding domain"/>
    <property type="match status" value="1"/>
</dbReference>
<dbReference type="InterPro" id="IPR011711">
    <property type="entry name" value="GntR_C"/>
</dbReference>
<dbReference type="SMART" id="SM00345">
    <property type="entry name" value="HTH_GNTR"/>
    <property type="match status" value="1"/>
</dbReference>
<dbReference type="SMART" id="SM00895">
    <property type="entry name" value="FCD"/>
    <property type="match status" value="1"/>
</dbReference>
<dbReference type="Gene3D" id="1.20.120.530">
    <property type="entry name" value="GntR ligand-binding domain-like"/>
    <property type="match status" value="1"/>
</dbReference>
<evidence type="ECO:0000256" key="3">
    <source>
        <dbReference type="ARBA" id="ARBA00023163"/>
    </source>
</evidence>
<evidence type="ECO:0000256" key="2">
    <source>
        <dbReference type="ARBA" id="ARBA00023125"/>
    </source>
</evidence>
<dbReference type="SUPFAM" id="SSF48008">
    <property type="entry name" value="GntR ligand-binding domain-like"/>
    <property type="match status" value="1"/>
</dbReference>
<evidence type="ECO:0000256" key="1">
    <source>
        <dbReference type="ARBA" id="ARBA00023015"/>
    </source>
</evidence>
<evidence type="ECO:0000313" key="5">
    <source>
        <dbReference type="EMBL" id="MFD2261140.1"/>
    </source>
</evidence>
<evidence type="ECO:0000259" key="4">
    <source>
        <dbReference type="PROSITE" id="PS50949"/>
    </source>
</evidence>
<dbReference type="Proteomes" id="UP001597373">
    <property type="component" value="Unassembled WGS sequence"/>
</dbReference>
<keyword evidence="6" id="KW-1185">Reference proteome</keyword>
<dbReference type="PRINTS" id="PR00035">
    <property type="entry name" value="HTHGNTR"/>
</dbReference>
<dbReference type="CDD" id="cd07377">
    <property type="entry name" value="WHTH_GntR"/>
    <property type="match status" value="1"/>
</dbReference>
<dbReference type="InterPro" id="IPR008920">
    <property type="entry name" value="TF_FadR/GntR_C"/>
</dbReference>
<dbReference type="RefSeq" id="WP_345099399.1">
    <property type="nucleotide sequence ID" value="NZ_BAABGS010000058.1"/>
</dbReference>
<dbReference type="PROSITE" id="PS50949">
    <property type="entry name" value="HTH_GNTR"/>
    <property type="match status" value="1"/>
</dbReference>
<evidence type="ECO:0000313" key="6">
    <source>
        <dbReference type="Proteomes" id="UP001597373"/>
    </source>
</evidence>
<reference evidence="6" key="1">
    <citation type="journal article" date="2019" name="Int. J. Syst. Evol. Microbiol.">
        <title>The Global Catalogue of Microorganisms (GCM) 10K type strain sequencing project: providing services to taxonomists for standard genome sequencing and annotation.</title>
        <authorList>
            <consortium name="The Broad Institute Genomics Platform"/>
            <consortium name="The Broad Institute Genome Sequencing Center for Infectious Disease"/>
            <person name="Wu L."/>
            <person name="Ma J."/>
        </authorList>
    </citation>
    <scope>NUCLEOTIDE SEQUENCE [LARGE SCALE GENOMIC DNA]</scope>
    <source>
        <strain evidence="6">KCTC 23707</strain>
    </source>
</reference>
<sequence length="222" mass="24626">MSDCDDLQLTATDRVYVFIRDQILAGKLGPGDRVVEPAIASQLGVSRTPVREALRRLTADGYVEIRPHAGAAVRMWNHEDIRSTFAMRADIEGHAAARAAQKITPHQIEELEALCDRIEQASAEPTTSGNSARSELNRQLHVQVLKISGLIHAEKVATQLMDVAVLALTFSQFTPEQAARSDSDHRLLMTAFRLRNSELAESVMRTHILTASAIRDLQLLRR</sequence>
<dbReference type="EMBL" id="JBHUIR010000060">
    <property type="protein sequence ID" value="MFD2261140.1"/>
    <property type="molecule type" value="Genomic_DNA"/>
</dbReference>
<dbReference type="Pfam" id="PF07729">
    <property type="entry name" value="FCD"/>
    <property type="match status" value="1"/>
</dbReference>
<dbReference type="Gene3D" id="1.10.10.10">
    <property type="entry name" value="Winged helix-like DNA-binding domain superfamily/Winged helix DNA-binding domain"/>
    <property type="match status" value="1"/>
</dbReference>
<organism evidence="5 6">
    <name type="scientific">Chelativorans composti</name>
    <dbReference type="NCBI Taxonomy" id="768533"/>
    <lineage>
        <taxon>Bacteria</taxon>
        <taxon>Pseudomonadati</taxon>
        <taxon>Pseudomonadota</taxon>
        <taxon>Alphaproteobacteria</taxon>
        <taxon>Hyphomicrobiales</taxon>
        <taxon>Phyllobacteriaceae</taxon>
        <taxon>Chelativorans</taxon>
    </lineage>
</organism>
<dbReference type="InterPro" id="IPR036388">
    <property type="entry name" value="WH-like_DNA-bd_sf"/>
</dbReference>
<protein>
    <submittedName>
        <fullName evidence="5">GntR family transcriptional regulator</fullName>
    </submittedName>
</protein>
<gene>
    <name evidence="5" type="ORF">ACFSMZ_15425</name>
</gene>
<comment type="caution">
    <text evidence="5">The sequence shown here is derived from an EMBL/GenBank/DDBJ whole genome shotgun (WGS) entry which is preliminary data.</text>
</comment>
<dbReference type="PANTHER" id="PTHR43537:SF24">
    <property type="entry name" value="GLUCONATE OPERON TRANSCRIPTIONAL REPRESSOR"/>
    <property type="match status" value="1"/>
</dbReference>
<dbReference type="InterPro" id="IPR036390">
    <property type="entry name" value="WH_DNA-bd_sf"/>
</dbReference>
<dbReference type="InterPro" id="IPR000524">
    <property type="entry name" value="Tscrpt_reg_HTH_GntR"/>
</dbReference>
<dbReference type="Pfam" id="PF00392">
    <property type="entry name" value="GntR"/>
    <property type="match status" value="1"/>
</dbReference>
<keyword evidence="3" id="KW-0804">Transcription</keyword>
<feature type="domain" description="HTH gntR-type" evidence="4">
    <location>
        <begin position="9"/>
        <end position="76"/>
    </location>
</feature>
<accession>A0ABW5DK69</accession>
<name>A0ABW5DK69_9HYPH</name>
<keyword evidence="1" id="KW-0805">Transcription regulation</keyword>
<dbReference type="PANTHER" id="PTHR43537">
    <property type="entry name" value="TRANSCRIPTIONAL REGULATOR, GNTR FAMILY"/>
    <property type="match status" value="1"/>
</dbReference>
<proteinExistence type="predicted"/>
<keyword evidence="2" id="KW-0238">DNA-binding</keyword>